<feature type="signal peptide" evidence="1">
    <location>
        <begin position="1"/>
        <end position="25"/>
    </location>
</feature>
<dbReference type="AlphaFoldDB" id="A0A9X2BMS1"/>
<reference evidence="2" key="1">
    <citation type="submission" date="2022-04" db="EMBL/GenBank/DDBJ databases">
        <title>Flavobacterium pygoscelis sp. nov. isolated from Chinstrap chick (Pygoscelis antarcticus).</title>
        <authorList>
            <person name="Irgang R."/>
            <person name="Poblete-Morales M."/>
            <person name="Avendano-Herrera R."/>
        </authorList>
    </citation>
    <scope>NUCLEOTIDE SEQUENCE</scope>
    <source>
        <strain evidence="2">I-SCBP12n</strain>
    </source>
</reference>
<proteinExistence type="predicted"/>
<dbReference type="Proteomes" id="UP001139260">
    <property type="component" value="Unassembled WGS sequence"/>
</dbReference>
<dbReference type="EMBL" id="JALNUB010000013">
    <property type="protein sequence ID" value="MCK8143183.1"/>
    <property type="molecule type" value="Genomic_DNA"/>
</dbReference>
<evidence type="ECO:0000313" key="3">
    <source>
        <dbReference type="Proteomes" id="UP001139260"/>
    </source>
</evidence>
<evidence type="ECO:0000256" key="1">
    <source>
        <dbReference type="SAM" id="SignalP"/>
    </source>
</evidence>
<keyword evidence="3" id="KW-1185">Reference proteome</keyword>
<feature type="chain" id="PRO_5040913585" description="DUF3575 domain-containing protein" evidence="1">
    <location>
        <begin position="26"/>
        <end position="172"/>
    </location>
</feature>
<evidence type="ECO:0008006" key="4">
    <source>
        <dbReference type="Google" id="ProtNLM"/>
    </source>
</evidence>
<organism evidence="2 3">
    <name type="scientific">Flavobacterium pygoscelis</name>
    <dbReference type="NCBI Taxonomy" id="2893176"/>
    <lineage>
        <taxon>Bacteria</taxon>
        <taxon>Pseudomonadati</taxon>
        <taxon>Bacteroidota</taxon>
        <taxon>Flavobacteriia</taxon>
        <taxon>Flavobacteriales</taxon>
        <taxon>Flavobacteriaceae</taxon>
        <taxon>Flavobacterium</taxon>
    </lineage>
</organism>
<keyword evidence="1" id="KW-0732">Signal</keyword>
<name>A0A9X2BMS1_9FLAO</name>
<protein>
    <recommendedName>
        <fullName evidence="4">DUF3575 domain-containing protein</fullName>
    </recommendedName>
</protein>
<comment type="caution">
    <text evidence="2">The sequence shown here is derived from an EMBL/GenBank/DDBJ whole genome shotgun (WGS) entry which is preliminary data.</text>
</comment>
<accession>A0A9X2BMS1</accession>
<sequence>MKTNRQIITFIAVTIVSLLSFNAMAQNGLRINDTEYFTFSASIDPRASITEKTADIVAEIEYVGAIYAKAGVEYFPGTTPNYFDVHGAVGLNAMIGRFNPTRIYTGIRLGRIFRENKSRGELFGLESGIDFPITEKLFIGARATYDYRNDGIPLGWDSYWRASGFIRIGIKF</sequence>
<dbReference type="RefSeq" id="WP_248429210.1">
    <property type="nucleotide sequence ID" value="NZ_JALNUB010000013.1"/>
</dbReference>
<evidence type="ECO:0000313" key="2">
    <source>
        <dbReference type="EMBL" id="MCK8143183.1"/>
    </source>
</evidence>
<gene>
    <name evidence="2" type="ORF">MW871_14935</name>
</gene>